<protein>
    <submittedName>
        <fullName evidence="1">Uncharacterized protein</fullName>
    </submittedName>
</protein>
<dbReference type="AlphaFoldDB" id="A0A081AQM5"/>
<accession>A0A081AQM5</accession>
<sequence>MYIADRVHRFECLPALTVSPRWDMLEMAAMEKAFQAGIDSLRQHDRDVQHTKQHAKQHS</sequence>
<evidence type="ECO:0000313" key="1">
    <source>
        <dbReference type="EMBL" id="ETO81186.1"/>
    </source>
</evidence>
<dbReference type="EMBL" id="ANJA01000894">
    <property type="protein sequence ID" value="ETO81186.1"/>
    <property type="molecule type" value="Genomic_DNA"/>
</dbReference>
<organism evidence="1 2">
    <name type="scientific">Phytophthora nicotianae P1976</name>
    <dbReference type="NCBI Taxonomy" id="1317066"/>
    <lineage>
        <taxon>Eukaryota</taxon>
        <taxon>Sar</taxon>
        <taxon>Stramenopiles</taxon>
        <taxon>Oomycota</taxon>
        <taxon>Peronosporomycetes</taxon>
        <taxon>Peronosporales</taxon>
        <taxon>Peronosporaceae</taxon>
        <taxon>Phytophthora</taxon>
    </lineage>
</organism>
<comment type="caution">
    <text evidence="1">The sequence shown here is derived from an EMBL/GenBank/DDBJ whole genome shotgun (WGS) entry which is preliminary data.</text>
</comment>
<name>A0A081AQM5_PHYNI</name>
<gene>
    <name evidence="1" type="ORF">F444_04448</name>
</gene>
<evidence type="ECO:0000313" key="2">
    <source>
        <dbReference type="Proteomes" id="UP000028582"/>
    </source>
</evidence>
<reference evidence="1 2" key="1">
    <citation type="submission" date="2013-11" db="EMBL/GenBank/DDBJ databases">
        <title>The Genome Sequence of Phytophthora parasitica P1976.</title>
        <authorList>
            <consortium name="The Broad Institute Genomics Platform"/>
            <person name="Russ C."/>
            <person name="Tyler B."/>
            <person name="Panabieres F."/>
            <person name="Shan W."/>
            <person name="Tripathy S."/>
            <person name="Grunwald N."/>
            <person name="Machado M."/>
            <person name="Johnson C.S."/>
            <person name="Walker B."/>
            <person name="Young S."/>
            <person name="Zeng Q."/>
            <person name="Gargeya S."/>
            <person name="Fitzgerald M."/>
            <person name="Haas B."/>
            <person name="Abouelleil A."/>
            <person name="Allen A.W."/>
            <person name="Alvarado L."/>
            <person name="Arachchi H.M."/>
            <person name="Berlin A.M."/>
            <person name="Chapman S.B."/>
            <person name="Gainer-Dewar J."/>
            <person name="Goldberg J."/>
            <person name="Griggs A."/>
            <person name="Gujja S."/>
            <person name="Hansen M."/>
            <person name="Howarth C."/>
            <person name="Imamovic A."/>
            <person name="Ireland A."/>
            <person name="Larimer J."/>
            <person name="McCowan C."/>
            <person name="Murphy C."/>
            <person name="Pearson M."/>
            <person name="Poon T.W."/>
            <person name="Priest M."/>
            <person name="Roberts A."/>
            <person name="Saif S."/>
            <person name="Shea T."/>
            <person name="Sisk P."/>
            <person name="Sykes S."/>
            <person name="Wortman J."/>
            <person name="Nusbaum C."/>
            <person name="Birren B."/>
        </authorList>
    </citation>
    <scope>NUCLEOTIDE SEQUENCE [LARGE SCALE GENOMIC DNA]</scope>
    <source>
        <strain evidence="1 2">P1976</strain>
    </source>
</reference>
<dbReference type="Proteomes" id="UP000028582">
    <property type="component" value="Unassembled WGS sequence"/>
</dbReference>
<proteinExistence type="predicted"/>